<accession>A0AA40KK50</accession>
<comment type="caution">
    <text evidence="1">The sequence shown here is derived from an EMBL/GenBank/DDBJ whole genome shotgun (WGS) entry which is preliminary data.</text>
</comment>
<keyword evidence="2" id="KW-1185">Reference proteome</keyword>
<name>A0AA40KK50_9HYME</name>
<proteinExistence type="predicted"/>
<gene>
    <name evidence="1" type="ORF">K0M31_008918</name>
</gene>
<dbReference type="AlphaFoldDB" id="A0AA40KK50"/>
<protein>
    <submittedName>
        <fullName evidence="1">Uncharacterized protein</fullName>
    </submittedName>
</protein>
<sequence length="99" mass="11981">MKRVNCNEKEEEKVERILARIGEKVELESISMVIGRNDMIIVKTGNIMTKKYKFKGEKERLEDDLTEREKKMQREIRKIAVIERKKGKRIWLNNMVRFR</sequence>
<organism evidence="1 2">
    <name type="scientific">Melipona bicolor</name>
    <dbReference type="NCBI Taxonomy" id="60889"/>
    <lineage>
        <taxon>Eukaryota</taxon>
        <taxon>Metazoa</taxon>
        <taxon>Ecdysozoa</taxon>
        <taxon>Arthropoda</taxon>
        <taxon>Hexapoda</taxon>
        <taxon>Insecta</taxon>
        <taxon>Pterygota</taxon>
        <taxon>Neoptera</taxon>
        <taxon>Endopterygota</taxon>
        <taxon>Hymenoptera</taxon>
        <taxon>Apocrita</taxon>
        <taxon>Aculeata</taxon>
        <taxon>Apoidea</taxon>
        <taxon>Anthophila</taxon>
        <taxon>Apidae</taxon>
        <taxon>Melipona</taxon>
    </lineage>
</organism>
<evidence type="ECO:0000313" key="1">
    <source>
        <dbReference type="EMBL" id="KAK1123298.1"/>
    </source>
</evidence>
<reference evidence="1" key="1">
    <citation type="submission" date="2021-10" db="EMBL/GenBank/DDBJ databases">
        <title>Melipona bicolor Genome sequencing and assembly.</title>
        <authorList>
            <person name="Araujo N.S."/>
            <person name="Arias M.C."/>
        </authorList>
    </citation>
    <scope>NUCLEOTIDE SEQUENCE</scope>
    <source>
        <strain evidence="1">USP_2M_L1-L4_2017</strain>
        <tissue evidence="1">Whole body</tissue>
    </source>
</reference>
<evidence type="ECO:0000313" key="2">
    <source>
        <dbReference type="Proteomes" id="UP001177670"/>
    </source>
</evidence>
<dbReference type="EMBL" id="JAHYIQ010000021">
    <property type="protein sequence ID" value="KAK1123298.1"/>
    <property type="molecule type" value="Genomic_DNA"/>
</dbReference>
<dbReference type="Proteomes" id="UP001177670">
    <property type="component" value="Unassembled WGS sequence"/>
</dbReference>